<dbReference type="PROSITE" id="PS51671">
    <property type="entry name" value="ACT"/>
    <property type="match status" value="1"/>
</dbReference>
<dbReference type="SMART" id="SM00116">
    <property type="entry name" value="CBS"/>
    <property type="match status" value="2"/>
</dbReference>
<dbReference type="CDD" id="cd04584">
    <property type="entry name" value="CBS_pair_AcuB_like"/>
    <property type="match status" value="1"/>
</dbReference>
<feature type="domain" description="ACT" evidence="4">
    <location>
        <begin position="139"/>
        <end position="212"/>
    </location>
</feature>
<feature type="domain" description="CBS" evidence="3">
    <location>
        <begin position="8"/>
        <end position="65"/>
    </location>
</feature>
<organism evidence="5">
    <name type="scientific">uncultured Rubrobacteraceae bacterium</name>
    <dbReference type="NCBI Taxonomy" id="349277"/>
    <lineage>
        <taxon>Bacteria</taxon>
        <taxon>Bacillati</taxon>
        <taxon>Actinomycetota</taxon>
        <taxon>Rubrobacteria</taxon>
        <taxon>Rubrobacterales</taxon>
        <taxon>Rubrobacteraceae</taxon>
        <taxon>environmental samples</taxon>
    </lineage>
</organism>
<evidence type="ECO:0000313" key="5">
    <source>
        <dbReference type="EMBL" id="CAA9420863.1"/>
    </source>
</evidence>
<evidence type="ECO:0000256" key="2">
    <source>
        <dbReference type="PROSITE-ProRule" id="PRU00703"/>
    </source>
</evidence>
<protein>
    <submittedName>
        <fullName evidence="5">CBS domain protein AcuB</fullName>
    </submittedName>
</protein>
<dbReference type="InterPro" id="IPR045865">
    <property type="entry name" value="ACT-like_dom_sf"/>
</dbReference>
<evidence type="ECO:0000259" key="4">
    <source>
        <dbReference type="PROSITE" id="PS51671"/>
    </source>
</evidence>
<evidence type="ECO:0000256" key="1">
    <source>
        <dbReference type="ARBA" id="ARBA00023122"/>
    </source>
</evidence>
<dbReference type="Gene3D" id="3.10.580.10">
    <property type="entry name" value="CBS-domain"/>
    <property type="match status" value="1"/>
</dbReference>
<feature type="domain" description="CBS" evidence="3">
    <location>
        <begin position="78"/>
        <end position="136"/>
    </location>
</feature>
<gene>
    <name evidence="5" type="ORF">AVDCRST_MAG03-2532</name>
</gene>
<dbReference type="CDD" id="cd04883">
    <property type="entry name" value="ACT_AcuB"/>
    <property type="match status" value="1"/>
</dbReference>
<dbReference type="EMBL" id="CADCUT010000154">
    <property type="protein sequence ID" value="CAA9420863.1"/>
    <property type="molecule type" value="Genomic_DNA"/>
</dbReference>
<name>A0A6J4PPE0_9ACTN</name>
<dbReference type="InterPro" id="IPR046342">
    <property type="entry name" value="CBS_dom_sf"/>
</dbReference>
<dbReference type="PANTHER" id="PTHR43080">
    <property type="entry name" value="CBS DOMAIN-CONTAINING PROTEIN CBSX3, MITOCHONDRIAL"/>
    <property type="match status" value="1"/>
</dbReference>
<evidence type="ECO:0000259" key="3">
    <source>
        <dbReference type="PROSITE" id="PS51371"/>
    </source>
</evidence>
<dbReference type="Gene3D" id="3.30.70.260">
    <property type="match status" value="1"/>
</dbReference>
<dbReference type="InterPro" id="IPR002912">
    <property type="entry name" value="ACT_dom"/>
</dbReference>
<sequence>MLQVKDSMAREVATLSPGDTAGEALALCRDRRIRHLPVLDGGSLVGIVSDRDLRSATPAFGDPDRAAALAEVRVGDVMAREVVTTGPDDPIDAAANTMRERRINCLPVLEGDRLVGIVTSSDVMESLVYLLGAHEPGSRMEVVVPDRPGTLAGVAGLIGELGINIVSVVTGPRQEEDPPTRVAIFRVDTINPSHAASVLEKADYTVLWPPRP</sequence>
<dbReference type="Pfam" id="PF00571">
    <property type="entry name" value="CBS"/>
    <property type="match status" value="2"/>
</dbReference>
<dbReference type="PANTHER" id="PTHR43080:SF2">
    <property type="entry name" value="CBS DOMAIN-CONTAINING PROTEIN"/>
    <property type="match status" value="1"/>
</dbReference>
<keyword evidence="1 2" id="KW-0129">CBS domain</keyword>
<reference evidence="5" key="1">
    <citation type="submission" date="2020-02" db="EMBL/GenBank/DDBJ databases">
        <authorList>
            <person name="Meier V. D."/>
        </authorList>
    </citation>
    <scope>NUCLEOTIDE SEQUENCE</scope>
    <source>
        <strain evidence="5">AVDCRST_MAG03</strain>
    </source>
</reference>
<dbReference type="SUPFAM" id="SSF55021">
    <property type="entry name" value="ACT-like"/>
    <property type="match status" value="1"/>
</dbReference>
<dbReference type="InterPro" id="IPR000644">
    <property type="entry name" value="CBS_dom"/>
</dbReference>
<dbReference type="Pfam" id="PF01842">
    <property type="entry name" value="ACT"/>
    <property type="match status" value="1"/>
</dbReference>
<accession>A0A6J4PPE0</accession>
<proteinExistence type="predicted"/>
<dbReference type="AlphaFoldDB" id="A0A6J4PPE0"/>
<dbReference type="SUPFAM" id="SSF54631">
    <property type="entry name" value="CBS-domain pair"/>
    <property type="match status" value="1"/>
</dbReference>
<dbReference type="InterPro" id="IPR051257">
    <property type="entry name" value="Diverse_CBS-Domain"/>
</dbReference>
<dbReference type="PROSITE" id="PS51371">
    <property type="entry name" value="CBS"/>
    <property type="match status" value="2"/>
</dbReference>